<dbReference type="Pfam" id="PF13458">
    <property type="entry name" value="Peripla_BP_6"/>
    <property type="match status" value="1"/>
</dbReference>
<evidence type="ECO:0000256" key="5">
    <source>
        <dbReference type="SAM" id="SignalP"/>
    </source>
</evidence>
<reference evidence="7 8" key="1">
    <citation type="submission" date="2024-06" db="EMBL/GenBank/DDBJ databases">
        <title>Sorghum-associated microbial communities from plants grown in Nebraska, USA.</title>
        <authorList>
            <person name="Schachtman D."/>
        </authorList>
    </citation>
    <scope>NUCLEOTIDE SEQUENCE [LARGE SCALE GENOMIC DNA]</scope>
    <source>
        <strain evidence="7 8">2709</strain>
    </source>
</reference>
<dbReference type="PANTHER" id="PTHR30483">
    <property type="entry name" value="LEUCINE-SPECIFIC-BINDING PROTEIN"/>
    <property type="match status" value="1"/>
</dbReference>
<dbReference type="SUPFAM" id="SSF53822">
    <property type="entry name" value="Periplasmic binding protein-like I"/>
    <property type="match status" value="1"/>
</dbReference>
<dbReference type="InterPro" id="IPR028081">
    <property type="entry name" value="Leu-bd"/>
</dbReference>
<feature type="chain" id="PRO_5045060125" evidence="5">
    <location>
        <begin position="28"/>
        <end position="388"/>
    </location>
</feature>
<keyword evidence="3 5" id="KW-0732">Signal</keyword>
<comment type="caution">
    <text evidence="7">The sequence shown here is derived from an EMBL/GenBank/DDBJ whole genome shotgun (WGS) entry which is preliminary data.</text>
</comment>
<dbReference type="PANTHER" id="PTHR30483:SF38">
    <property type="entry name" value="BLR7848 PROTEIN"/>
    <property type="match status" value="1"/>
</dbReference>
<keyword evidence="2" id="KW-0813">Transport</keyword>
<evidence type="ECO:0000313" key="8">
    <source>
        <dbReference type="Proteomes" id="UP001549320"/>
    </source>
</evidence>
<feature type="domain" description="Leucine-binding protein" evidence="6">
    <location>
        <begin position="30"/>
        <end position="369"/>
    </location>
</feature>
<comment type="similarity">
    <text evidence="1">Belongs to the leucine-binding protein family.</text>
</comment>
<organism evidence="7 8">
    <name type="scientific">Ottowia thiooxydans</name>
    <dbReference type="NCBI Taxonomy" id="219182"/>
    <lineage>
        <taxon>Bacteria</taxon>
        <taxon>Pseudomonadati</taxon>
        <taxon>Pseudomonadota</taxon>
        <taxon>Betaproteobacteria</taxon>
        <taxon>Burkholderiales</taxon>
        <taxon>Comamonadaceae</taxon>
        <taxon>Ottowia</taxon>
    </lineage>
</organism>
<evidence type="ECO:0000256" key="1">
    <source>
        <dbReference type="ARBA" id="ARBA00010062"/>
    </source>
</evidence>
<name>A0ABV2Q6K0_9BURK</name>
<dbReference type="Gene3D" id="3.40.50.2300">
    <property type="match status" value="2"/>
</dbReference>
<sequence>MNTSFSKRTTLKLLGLLMTGLSTSAKAQSTYKIGSVLSVTGPAAFLGDDMKAGMELALDEINAKGGVNGKKIEWVFYDAESQTQKGLSATRRLLTQDKVEMIVGGGNMSGMAIAMLQLTEKAQVPFISTEGSMQIVTPVAERPWTFKSTVDDDQAVERIADYFDKNKIKKVGMLADSSGFGQSAVEQWKKVAPKRGLDVIYESFNPNDTDMTPQINKLKAAGVQALVCWTVTPAGVVAMRQAKTLGMGNIPFIHSYGFVDKRYMDLAGDAAKGVLLVSVKFPVGEDLPDSDPVKARILTLNKAFEARFKRRPNQFVAQTYDAIYLAKMALEKGNVDKAKVRDAIQGVQNYHGVGGTFNFSSTQHSGLSKSDLVLLKYEDGRFRLADYK</sequence>
<dbReference type="InterPro" id="IPR000709">
    <property type="entry name" value="Leu_Ile_Val-bd"/>
</dbReference>
<keyword evidence="4" id="KW-0029">Amino-acid transport</keyword>
<dbReference type="InterPro" id="IPR051010">
    <property type="entry name" value="BCAA_transport"/>
</dbReference>
<dbReference type="InterPro" id="IPR028082">
    <property type="entry name" value="Peripla_BP_I"/>
</dbReference>
<evidence type="ECO:0000256" key="3">
    <source>
        <dbReference type="ARBA" id="ARBA00022729"/>
    </source>
</evidence>
<evidence type="ECO:0000259" key="6">
    <source>
        <dbReference type="Pfam" id="PF13458"/>
    </source>
</evidence>
<proteinExistence type="inferred from homology"/>
<keyword evidence="8" id="KW-1185">Reference proteome</keyword>
<dbReference type="PRINTS" id="PR00337">
    <property type="entry name" value="LEUILEVALBP"/>
</dbReference>
<evidence type="ECO:0000256" key="2">
    <source>
        <dbReference type="ARBA" id="ARBA00022448"/>
    </source>
</evidence>
<gene>
    <name evidence="7" type="ORF">ABIE13_001756</name>
</gene>
<dbReference type="EMBL" id="JBEPSH010000003">
    <property type="protein sequence ID" value="MET4576647.1"/>
    <property type="molecule type" value="Genomic_DNA"/>
</dbReference>
<accession>A0ABV2Q6K0</accession>
<evidence type="ECO:0000256" key="4">
    <source>
        <dbReference type="ARBA" id="ARBA00022970"/>
    </source>
</evidence>
<feature type="signal peptide" evidence="5">
    <location>
        <begin position="1"/>
        <end position="27"/>
    </location>
</feature>
<dbReference type="RefSeq" id="WP_354442712.1">
    <property type="nucleotide sequence ID" value="NZ_JBEPSH010000003.1"/>
</dbReference>
<evidence type="ECO:0000313" key="7">
    <source>
        <dbReference type="EMBL" id="MET4576647.1"/>
    </source>
</evidence>
<dbReference type="Proteomes" id="UP001549320">
    <property type="component" value="Unassembled WGS sequence"/>
</dbReference>
<dbReference type="CDD" id="cd06333">
    <property type="entry name" value="PBP1_ABC_RPA1789-like"/>
    <property type="match status" value="1"/>
</dbReference>
<protein>
    <submittedName>
        <fullName evidence="7">Branched-chain amino acid transport system substrate-binding protein</fullName>
    </submittedName>
</protein>